<dbReference type="Gene3D" id="2.60.40.10">
    <property type="entry name" value="Immunoglobulins"/>
    <property type="match status" value="1"/>
</dbReference>
<feature type="compositionally biased region" description="Polar residues" evidence="1">
    <location>
        <begin position="102"/>
        <end position="116"/>
    </location>
</feature>
<dbReference type="Proteomes" id="UP000295710">
    <property type="component" value="Unassembled WGS sequence"/>
</dbReference>
<feature type="region of interest" description="Disordered" evidence="1">
    <location>
        <begin position="73"/>
        <end position="116"/>
    </location>
</feature>
<gene>
    <name evidence="4" type="ORF">E1963_05290</name>
</gene>
<keyword evidence="2" id="KW-0812">Transmembrane</keyword>
<dbReference type="InterPro" id="IPR013783">
    <property type="entry name" value="Ig-like_fold"/>
</dbReference>
<evidence type="ECO:0000313" key="5">
    <source>
        <dbReference type="Proteomes" id="UP000295710"/>
    </source>
</evidence>
<evidence type="ECO:0000313" key="4">
    <source>
        <dbReference type="EMBL" id="TDA22855.1"/>
    </source>
</evidence>
<dbReference type="EMBL" id="SMMX01000003">
    <property type="protein sequence ID" value="TDA22855.1"/>
    <property type="molecule type" value="Genomic_DNA"/>
</dbReference>
<dbReference type="AlphaFoldDB" id="A0A4R4FGU9"/>
<comment type="caution">
    <text evidence="4">The sequence shown here is derived from an EMBL/GenBank/DDBJ whole genome shotgun (WGS) entry which is preliminary data.</text>
</comment>
<proteinExistence type="predicted"/>
<keyword evidence="2" id="KW-1133">Transmembrane helix</keyword>
<sequence>MPTINASDKTLTVGDTFEALDGVTASDKEDGDITEKVEVLSNDVDTSKAGTYTVIYKVTDSKRASSTKVITVTVKEKDTQKPTIDDNKKPSATDTDKKPASTDKQTTSNSPKTSDSTNMTTWAVLMFLSLGLLTGVFIVRKSRKSI</sequence>
<name>A0A4R4FGU9_9FIRM</name>
<feature type="domain" description="Pesticidal crystal protein Cry22Aa Ig-like" evidence="3">
    <location>
        <begin position="7"/>
        <end position="74"/>
    </location>
</feature>
<evidence type="ECO:0000256" key="2">
    <source>
        <dbReference type="SAM" id="Phobius"/>
    </source>
</evidence>
<protein>
    <submittedName>
        <fullName evidence="4">DUF5011 domain-containing protein</fullName>
    </submittedName>
</protein>
<evidence type="ECO:0000259" key="3">
    <source>
        <dbReference type="Pfam" id="PF16403"/>
    </source>
</evidence>
<dbReference type="InterPro" id="IPR032179">
    <property type="entry name" value="Cry22Aa_Ig-like"/>
</dbReference>
<keyword evidence="5" id="KW-1185">Reference proteome</keyword>
<dbReference type="Pfam" id="PF16403">
    <property type="entry name" value="Bact_surface_Ig-like"/>
    <property type="match status" value="1"/>
</dbReference>
<reference evidence="4 5" key="1">
    <citation type="journal article" date="2016" name="Nat. Microbiol.">
        <title>The Mouse Intestinal Bacterial Collection (miBC) provides host-specific insight into cultured diversity and functional potential of the gut microbiota.</title>
        <authorList>
            <person name="Lagkouvardos I."/>
            <person name="Pukall R."/>
            <person name="Abt B."/>
            <person name="Foesel B.U."/>
            <person name="Meier-Kolthoff J.P."/>
            <person name="Kumar N."/>
            <person name="Bresciani A."/>
            <person name="Martinez I."/>
            <person name="Just S."/>
            <person name="Ziegler C."/>
            <person name="Brugiroux S."/>
            <person name="Garzetti D."/>
            <person name="Wenning M."/>
            <person name="Bui T.P."/>
            <person name="Wang J."/>
            <person name="Hugenholtz F."/>
            <person name="Plugge C.M."/>
            <person name="Peterson D.A."/>
            <person name="Hornef M.W."/>
            <person name="Baines J.F."/>
            <person name="Smidt H."/>
            <person name="Walter J."/>
            <person name="Kristiansen K."/>
            <person name="Nielsen H.B."/>
            <person name="Haller D."/>
            <person name="Overmann J."/>
            <person name="Stecher B."/>
            <person name="Clavel T."/>
        </authorList>
    </citation>
    <scope>NUCLEOTIDE SEQUENCE [LARGE SCALE GENOMIC DNA]</scope>
    <source>
        <strain evidence="4 5">DSM 28560</strain>
    </source>
</reference>
<dbReference type="NCBIfam" id="TIGR01167">
    <property type="entry name" value="LPXTG_anchor"/>
    <property type="match status" value="1"/>
</dbReference>
<accession>A0A4R4FGU9</accession>
<evidence type="ECO:0000256" key="1">
    <source>
        <dbReference type="SAM" id="MobiDB-lite"/>
    </source>
</evidence>
<keyword evidence="2" id="KW-0472">Membrane</keyword>
<organism evidence="4 5">
    <name type="scientific">Extibacter muris</name>
    <dbReference type="NCBI Taxonomy" id="1796622"/>
    <lineage>
        <taxon>Bacteria</taxon>
        <taxon>Bacillati</taxon>
        <taxon>Bacillota</taxon>
        <taxon>Clostridia</taxon>
        <taxon>Lachnospirales</taxon>
        <taxon>Lachnospiraceae</taxon>
        <taxon>Extibacter</taxon>
    </lineage>
</organism>
<feature type="compositionally biased region" description="Basic and acidic residues" evidence="1">
    <location>
        <begin position="74"/>
        <end position="101"/>
    </location>
</feature>
<feature type="transmembrane region" description="Helical" evidence="2">
    <location>
        <begin position="119"/>
        <end position="139"/>
    </location>
</feature>